<dbReference type="RefSeq" id="WP_141639795.1">
    <property type="nucleotide sequence ID" value="NZ_CDPW01000004.1"/>
</dbReference>
<protein>
    <recommendedName>
        <fullName evidence="1">ApeA N-terminal domain-containing protein</fullName>
    </recommendedName>
</protein>
<dbReference type="Proteomes" id="UP001197735">
    <property type="component" value="Unassembled WGS sequence"/>
</dbReference>
<evidence type="ECO:0000313" key="3">
    <source>
        <dbReference type="Proteomes" id="UP001197735"/>
    </source>
</evidence>
<organism evidence="2 3">
    <name type="scientific">Bifidobacterium pseudocatenulatum</name>
    <dbReference type="NCBI Taxonomy" id="28026"/>
    <lineage>
        <taxon>Bacteria</taxon>
        <taxon>Bacillati</taxon>
        <taxon>Actinomycetota</taxon>
        <taxon>Actinomycetes</taxon>
        <taxon>Bifidobacteriales</taxon>
        <taxon>Bifidobacteriaceae</taxon>
        <taxon>Bifidobacterium</taxon>
    </lineage>
</organism>
<evidence type="ECO:0000313" key="2">
    <source>
        <dbReference type="EMBL" id="MCB4880722.1"/>
    </source>
</evidence>
<reference evidence="2" key="1">
    <citation type="submission" date="2021-07" db="EMBL/GenBank/DDBJ databases">
        <title>Xylan utilisation by Bifidobacterium pseudocatenulatum.</title>
        <authorList>
            <person name="Watanabe Y."/>
        </authorList>
    </citation>
    <scope>NUCLEOTIDE SEQUENCE</scope>
    <source>
        <strain evidence="2">YIT12824</strain>
    </source>
</reference>
<dbReference type="EMBL" id="JAHXEI010000008">
    <property type="protein sequence ID" value="MCB4880722.1"/>
    <property type="molecule type" value="Genomic_DNA"/>
</dbReference>
<proteinExistence type="predicted"/>
<gene>
    <name evidence="2" type="ORF">KZP06_08310</name>
</gene>
<dbReference type="Pfam" id="PF18862">
    <property type="entry name" value="ApeA_NTD1"/>
    <property type="match status" value="1"/>
</dbReference>
<dbReference type="AlphaFoldDB" id="A0AAW4TYB8"/>
<accession>A0AAW4TYB8</accession>
<comment type="caution">
    <text evidence="2">The sequence shown here is derived from an EMBL/GenBank/DDBJ whole genome shotgun (WGS) entry which is preliminary data.</text>
</comment>
<dbReference type="InterPro" id="IPR041223">
    <property type="entry name" value="ApeA_NTD"/>
</dbReference>
<name>A0AAW4TYB8_BIFPS</name>
<sequence length="446" mass="51004">MNEGKVSGENISRMGMLHFKNDKLPDTKALLRIHDGHIDITIVWNPSDSTFERCFFSEHVFYADDPDRKKYIYDLPRQIWFRDSQGSVDLLGCKVRSCKEKYGAGANGIIDAEYAVFDASVGEDYSSVNAVRTSLDGLREWLGISSVLVSAPIVDDNNRVKEREYTLKCPADSIGAGIPAFNFVPYWTVSVSGDTTELHDLAYMESTSHEVRRWQEHLENHRAMRDLLRISSWTEHLLSIEAVSREDDPLRVESGIPYQERWCKVAESYPNAHSYARRLNYLIEYSDFCNGDLSSWFSLRDAYARGIDPIVSLFSMRGASIEAWVVQLSIGFEALGYQLLQEKGISKNKAGASPFISRLRAIASELGDDWPFNLEQWELEMTESYNSIKHANRAPVDRLQSLNAWRKGILVFRSWVALRLGVSKDQLLFRLQLDPLIHPYVRIEQI</sequence>
<evidence type="ECO:0000259" key="1">
    <source>
        <dbReference type="Pfam" id="PF18862"/>
    </source>
</evidence>
<feature type="domain" description="ApeA N-terminal" evidence="1">
    <location>
        <begin position="69"/>
        <end position="288"/>
    </location>
</feature>